<comment type="caution">
    <text evidence="1">The sequence shown here is derived from an EMBL/GenBank/DDBJ whole genome shotgun (WGS) entry which is preliminary data.</text>
</comment>
<organism evidence="1 2">
    <name type="scientific">Paractinoplanes rishiriensis</name>
    <dbReference type="NCBI Taxonomy" id="1050105"/>
    <lineage>
        <taxon>Bacteria</taxon>
        <taxon>Bacillati</taxon>
        <taxon>Actinomycetota</taxon>
        <taxon>Actinomycetes</taxon>
        <taxon>Micromonosporales</taxon>
        <taxon>Micromonosporaceae</taxon>
        <taxon>Paractinoplanes</taxon>
    </lineage>
</organism>
<protein>
    <recommendedName>
        <fullName evidence="3">O-acyltransferase WSD1 C-terminal domain-containing protein</fullName>
    </recommendedName>
</protein>
<accession>A0A919K9Z5</accession>
<evidence type="ECO:0008006" key="3">
    <source>
        <dbReference type="Google" id="ProtNLM"/>
    </source>
</evidence>
<evidence type="ECO:0000313" key="1">
    <source>
        <dbReference type="EMBL" id="GIF02183.1"/>
    </source>
</evidence>
<evidence type="ECO:0000313" key="2">
    <source>
        <dbReference type="Proteomes" id="UP000636960"/>
    </source>
</evidence>
<dbReference type="AlphaFoldDB" id="A0A919K9Z5"/>
<name>A0A919K9Z5_9ACTN</name>
<reference evidence="1" key="1">
    <citation type="submission" date="2021-01" db="EMBL/GenBank/DDBJ databases">
        <title>Whole genome shotgun sequence of Actinoplanes rishiriensis NBRC 108556.</title>
        <authorList>
            <person name="Komaki H."/>
            <person name="Tamura T."/>
        </authorList>
    </citation>
    <scope>NUCLEOTIDE SEQUENCE</scope>
    <source>
        <strain evidence="1">NBRC 108556</strain>
    </source>
</reference>
<dbReference type="EMBL" id="BOMV01000123">
    <property type="protein sequence ID" value="GIF02183.1"/>
    <property type="molecule type" value="Genomic_DNA"/>
</dbReference>
<keyword evidence="2" id="KW-1185">Reference proteome</keyword>
<gene>
    <name evidence="1" type="ORF">Ari01nite_96470</name>
</gene>
<proteinExistence type="predicted"/>
<dbReference type="RefSeq" id="WP_203791255.1">
    <property type="nucleotide sequence ID" value="NZ_BOMV01000123.1"/>
</dbReference>
<dbReference type="Proteomes" id="UP000636960">
    <property type="component" value="Unassembled WGS sequence"/>
</dbReference>
<sequence>MEYRSPLDASFLPYVPIPEPMRIGVAVMTYAKQAAIGVTTDFAAVPEARDFAAAVAAEMSRLRPARRPTKRAARPA</sequence>